<evidence type="ECO:0000313" key="2">
    <source>
        <dbReference type="EMBL" id="KXT16002.1"/>
    </source>
</evidence>
<feature type="region of interest" description="Disordered" evidence="1">
    <location>
        <begin position="1"/>
        <end position="151"/>
    </location>
</feature>
<evidence type="ECO:0000256" key="1">
    <source>
        <dbReference type="SAM" id="MobiDB-lite"/>
    </source>
</evidence>
<evidence type="ECO:0000313" key="3">
    <source>
        <dbReference type="Proteomes" id="UP000073492"/>
    </source>
</evidence>
<dbReference type="AlphaFoldDB" id="A0A139IN46"/>
<organism evidence="2 3">
    <name type="scientific">Pseudocercospora musae</name>
    <dbReference type="NCBI Taxonomy" id="113226"/>
    <lineage>
        <taxon>Eukaryota</taxon>
        <taxon>Fungi</taxon>
        <taxon>Dikarya</taxon>
        <taxon>Ascomycota</taxon>
        <taxon>Pezizomycotina</taxon>
        <taxon>Dothideomycetes</taxon>
        <taxon>Dothideomycetidae</taxon>
        <taxon>Mycosphaerellales</taxon>
        <taxon>Mycosphaerellaceae</taxon>
        <taxon>Pseudocercospora</taxon>
    </lineage>
</organism>
<dbReference type="EMBL" id="LFZO01000046">
    <property type="protein sequence ID" value="KXT16002.1"/>
    <property type="molecule type" value="Genomic_DNA"/>
</dbReference>
<reference evidence="2 3" key="1">
    <citation type="submission" date="2015-07" db="EMBL/GenBank/DDBJ databases">
        <title>Comparative genomics of the Sigatoka disease complex on banana suggests a link between parallel evolutionary changes in Pseudocercospora fijiensis and Pseudocercospora eumusae and increased virulence on the banana host.</title>
        <authorList>
            <person name="Chang T.-C."/>
            <person name="Salvucci A."/>
            <person name="Crous P.W."/>
            <person name="Stergiopoulos I."/>
        </authorList>
    </citation>
    <scope>NUCLEOTIDE SEQUENCE [LARGE SCALE GENOMIC DNA]</scope>
    <source>
        <strain evidence="2 3">CBS 116634</strain>
    </source>
</reference>
<feature type="compositionally biased region" description="Polar residues" evidence="1">
    <location>
        <begin position="7"/>
        <end position="16"/>
    </location>
</feature>
<feature type="compositionally biased region" description="Polar residues" evidence="1">
    <location>
        <begin position="27"/>
        <end position="46"/>
    </location>
</feature>
<feature type="compositionally biased region" description="Polar residues" evidence="1">
    <location>
        <begin position="90"/>
        <end position="105"/>
    </location>
</feature>
<feature type="compositionally biased region" description="Polar residues" evidence="1">
    <location>
        <begin position="65"/>
        <end position="80"/>
    </location>
</feature>
<proteinExistence type="predicted"/>
<name>A0A139IN46_9PEZI</name>
<feature type="compositionally biased region" description="Polar residues" evidence="1">
    <location>
        <begin position="303"/>
        <end position="328"/>
    </location>
</feature>
<sequence>MDVDMLSPQTKENNSPVFYPELPSPPSNTFTHANASSPTWHSPSNVSRKRAPRLPGLADTPARPSFSQQMLKHWSTSTPKLPQEHLVSVQGDSSSPKDTCISSPNSEEDPLNDLERAVAMEFPNSPNSKQRRKTLFIPGPHCRQYDSDDTSEAWTGDEIFLGKREGPKVSRVAVSPGRCKRTGLGSPLRNCVARTPEEKPRRDAQLLSKDSDDSMGVDTEAEPDQMDEDTFVTARQDIRGDSDDCEDSGNCSSAQDPGAESPPKVSKGSRFFGMRPGPLYSKLPESTNSTDLDLSPAPAGTSKHMQVSQENLQKWNKAQLSRPRTSRF</sequence>
<keyword evidence="3" id="KW-1185">Reference proteome</keyword>
<dbReference type="Proteomes" id="UP000073492">
    <property type="component" value="Unassembled WGS sequence"/>
</dbReference>
<feature type="region of interest" description="Disordered" evidence="1">
    <location>
        <begin position="180"/>
        <end position="328"/>
    </location>
</feature>
<gene>
    <name evidence="2" type="ORF">AC579_9497</name>
</gene>
<accession>A0A139IN46</accession>
<feature type="compositionally biased region" description="Basic and acidic residues" evidence="1">
    <location>
        <begin position="195"/>
        <end position="212"/>
    </location>
</feature>
<comment type="caution">
    <text evidence="2">The sequence shown here is derived from an EMBL/GenBank/DDBJ whole genome shotgun (WGS) entry which is preliminary data.</text>
</comment>
<protein>
    <submittedName>
        <fullName evidence="2">Uncharacterized protein</fullName>
    </submittedName>
</protein>
<feature type="compositionally biased region" description="Acidic residues" evidence="1">
    <location>
        <begin position="213"/>
        <end position="230"/>
    </location>
</feature>